<name>A0A2M6WV25_9BACT</name>
<reference evidence="2" key="1">
    <citation type="submission" date="2017-09" db="EMBL/GenBank/DDBJ databases">
        <title>Depth-based differentiation of microbial function through sediment-hosted aquifers and enrichment of novel symbionts in the deep terrestrial subsurface.</title>
        <authorList>
            <person name="Probst A.J."/>
            <person name="Ladd B."/>
            <person name="Jarett J.K."/>
            <person name="Geller-Mcgrath D.E."/>
            <person name="Sieber C.M.K."/>
            <person name="Emerson J.B."/>
            <person name="Anantharaman K."/>
            <person name="Thomas B.C."/>
            <person name="Malmstrom R."/>
            <person name="Stieglmeier M."/>
            <person name="Klingl A."/>
            <person name="Woyke T."/>
            <person name="Ryan C.M."/>
            <person name="Banfield J.F."/>
        </authorList>
    </citation>
    <scope>NUCLEOTIDE SEQUENCE [LARGE SCALE GENOMIC DNA]</scope>
</reference>
<accession>A0A2M6WV25</accession>
<dbReference type="Proteomes" id="UP000230481">
    <property type="component" value="Unassembled WGS sequence"/>
</dbReference>
<gene>
    <name evidence="1" type="ORF">COT82_01960</name>
</gene>
<comment type="caution">
    <text evidence="1">The sequence shown here is derived from an EMBL/GenBank/DDBJ whole genome shotgun (WGS) entry which is preliminary data.</text>
</comment>
<sequence>MPNQNETSPAALLVKSRIPHKSFLFLLEEKNRRAQIKKCEENFFAGWRGFRAAAGLASLLGVLLKKSSNINQKIPPMICTP</sequence>
<organism evidence="1 2">
    <name type="scientific">Candidatus Campbellbacteria bacterium CG10_big_fil_rev_8_21_14_0_10_35_52</name>
    <dbReference type="NCBI Taxonomy" id="1974527"/>
    <lineage>
        <taxon>Bacteria</taxon>
        <taxon>Candidatus Campbelliibacteriota</taxon>
    </lineage>
</organism>
<evidence type="ECO:0000313" key="2">
    <source>
        <dbReference type="Proteomes" id="UP000230481"/>
    </source>
</evidence>
<dbReference type="AlphaFoldDB" id="A0A2M6WV25"/>
<protein>
    <submittedName>
        <fullName evidence="1">Uncharacterized protein</fullName>
    </submittedName>
</protein>
<evidence type="ECO:0000313" key="1">
    <source>
        <dbReference type="EMBL" id="PIT96663.1"/>
    </source>
</evidence>
<proteinExistence type="predicted"/>
<dbReference type="EMBL" id="PFAA01000035">
    <property type="protein sequence ID" value="PIT96663.1"/>
    <property type="molecule type" value="Genomic_DNA"/>
</dbReference>